<evidence type="ECO:0008006" key="3">
    <source>
        <dbReference type="Google" id="ProtNLM"/>
    </source>
</evidence>
<name>A0ABY2NTD7_9LEPT</name>
<dbReference type="SUPFAM" id="SSF53448">
    <property type="entry name" value="Nucleotide-diphospho-sugar transferases"/>
    <property type="match status" value="1"/>
</dbReference>
<dbReference type="RefSeq" id="WP_135656729.1">
    <property type="nucleotide sequence ID" value="NZ_RQHF01000008.1"/>
</dbReference>
<dbReference type="EMBL" id="RQHF01000008">
    <property type="protein sequence ID" value="TGM60652.1"/>
    <property type="molecule type" value="Genomic_DNA"/>
</dbReference>
<reference evidence="2" key="1">
    <citation type="journal article" date="2019" name="PLoS Negl. Trop. Dis.">
        <title>Revisiting the worldwide diversity of Leptospira species in the environment.</title>
        <authorList>
            <person name="Vincent A.T."/>
            <person name="Schiettekatte O."/>
            <person name="Bourhy P."/>
            <person name="Veyrier F.J."/>
            <person name="Picardeau M."/>
        </authorList>
    </citation>
    <scope>NUCLEOTIDE SEQUENCE [LARGE SCALE GENOMIC DNA]</scope>
    <source>
        <strain evidence="2">201601955</strain>
    </source>
</reference>
<dbReference type="Gene3D" id="3.90.550.10">
    <property type="entry name" value="Spore Coat Polysaccharide Biosynthesis Protein SpsA, Chain A"/>
    <property type="match status" value="1"/>
</dbReference>
<proteinExistence type="predicted"/>
<keyword evidence="2" id="KW-1185">Reference proteome</keyword>
<evidence type="ECO:0000313" key="1">
    <source>
        <dbReference type="EMBL" id="TGM60652.1"/>
    </source>
</evidence>
<sequence>MNLPVLIIAFNRPDLFSKLLAKVLSMNPTRIYISIDGPRENKDGERMRVEEVISIAKQNSHSNQFLFKINEKNMGCGEGVSSAISWFFQNEEKGIILEDDCYPNESFFKYCEVLLTKYENDDRIGMISGDNFFLSQYSIQDSYYFSTYFHIWGWASWRRAWDGYQLRTFDKAEIEKTINDIFRSKKERKFWIDQITNAFMGFIDTWDYQWVYMNFKKRRISIMPKVNLISNQGFGEFATHTVESNSILSSMEVSELNFPLKHPKRVLTHKFTDFFSRRLMFRLPFVERLFYYLLRRACYFISKVGLIKR</sequence>
<dbReference type="InterPro" id="IPR029044">
    <property type="entry name" value="Nucleotide-diphossugar_trans"/>
</dbReference>
<gene>
    <name evidence="1" type="ORF">EHQ95_01895</name>
</gene>
<protein>
    <recommendedName>
        <fullName evidence="3">Nucleotide-diphospho-sugar transferase</fullName>
    </recommendedName>
</protein>
<organism evidence="1 2">
    <name type="scientific">Leptospira vanthielii</name>
    <dbReference type="NCBI Taxonomy" id="293085"/>
    <lineage>
        <taxon>Bacteria</taxon>
        <taxon>Pseudomonadati</taxon>
        <taxon>Spirochaetota</taxon>
        <taxon>Spirochaetia</taxon>
        <taxon>Leptospirales</taxon>
        <taxon>Leptospiraceae</taxon>
        <taxon>Leptospira</taxon>
    </lineage>
</organism>
<accession>A0ABY2NTD7</accession>
<dbReference type="Proteomes" id="UP000298112">
    <property type="component" value="Unassembled WGS sequence"/>
</dbReference>
<evidence type="ECO:0000313" key="2">
    <source>
        <dbReference type="Proteomes" id="UP000298112"/>
    </source>
</evidence>
<comment type="caution">
    <text evidence="1">The sequence shown here is derived from an EMBL/GenBank/DDBJ whole genome shotgun (WGS) entry which is preliminary data.</text>
</comment>